<evidence type="ECO:0000256" key="8">
    <source>
        <dbReference type="RuleBase" id="RU362002"/>
    </source>
</evidence>
<evidence type="ECO:0000256" key="3">
    <source>
        <dbReference type="ARBA" id="ARBA00022448"/>
    </source>
</evidence>
<dbReference type="GeneID" id="5855647"/>
<dbReference type="NCBIfam" id="TIGR00836">
    <property type="entry name" value="amt"/>
    <property type="match status" value="1"/>
</dbReference>
<dbReference type="PANTHER" id="PTHR43029:SF10">
    <property type="entry name" value="AMMONIUM TRANSPORTER MEP2"/>
    <property type="match status" value="1"/>
</dbReference>
<dbReference type="Pfam" id="PF00909">
    <property type="entry name" value="Ammonium_transp"/>
    <property type="match status" value="1"/>
</dbReference>
<dbReference type="InterPro" id="IPR001905">
    <property type="entry name" value="Ammonium_transpt"/>
</dbReference>
<protein>
    <recommendedName>
        <fullName evidence="8">Ammonium transporter</fullName>
    </recommendedName>
</protein>
<dbReference type="RefSeq" id="XP_001731340.1">
    <property type="nucleotide sequence ID" value="XM_001731288.1"/>
</dbReference>
<dbReference type="AlphaFoldDB" id="A8PXT8"/>
<comment type="caution">
    <text evidence="10">The sequence shown here is derived from an EMBL/GenBank/DDBJ whole genome shotgun (WGS) entry which is preliminary data.</text>
</comment>
<name>A8PXT8_MALGO</name>
<keyword evidence="11" id="KW-1185">Reference proteome</keyword>
<accession>A8PXT8</accession>
<feature type="transmembrane region" description="Helical" evidence="8">
    <location>
        <begin position="336"/>
        <end position="355"/>
    </location>
</feature>
<dbReference type="GO" id="GO:0008519">
    <property type="term" value="F:ammonium channel activity"/>
    <property type="evidence" value="ECO:0007669"/>
    <property type="project" value="InterPro"/>
</dbReference>
<dbReference type="FunCoup" id="A8PXT8">
    <property type="interactions" value="50"/>
</dbReference>
<evidence type="ECO:0000313" key="10">
    <source>
        <dbReference type="EMBL" id="EDP44126.1"/>
    </source>
</evidence>
<dbReference type="OMA" id="NVMMKNM"/>
<proteinExistence type="inferred from homology"/>
<feature type="domain" description="Ammonium transporter AmtB-like" evidence="9">
    <location>
        <begin position="29"/>
        <end position="434"/>
    </location>
</feature>
<feature type="transmembrane region" description="Helical" evidence="8">
    <location>
        <begin position="381"/>
        <end position="405"/>
    </location>
</feature>
<evidence type="ECO:0000256" key="6">
    <source>
        <dbReference type="ARBA" id="ARBA00023136"/>
    </source>
</evidence>
<keyword evidence="6 8" id="KW-0472">Membrane</keyword>
<dbReference type="Proteomes" id="UP000008837">
    <property type="component" value="Unassembled WGS sequence"/>
</dbReference>
<keyword evidence="3 8" id="KW-0813">Transport</keyword>
<feature type="transmembrane region" description="Helical" evidence="8">
    <location>
        <begin position="184"/>
        <end position="203"/>
    </location>
</feature>
<dbReference type="VEuPathDB" id="FungiDB:MGL_1523"/>
<gene>
    <name evidence="10" type="ORF">MGL_1523</name>
</gene>
<dbReference type="PROSITE" id="PS01219">
    <property type="entry name" value="AMMONIUM_TRANSP"/>
    <property type="match status" value="1"/>
</dbReference>
<dbReference type="EMBL" id="AAYY01000004">
    <property type="protein sequence ID" value="EDP44126.1"/>
    <property type="molecule type" value="Genomic_DNA"/>
</dbReference>
<organism evidence="10 11">
    <name type="scientific">Malassezia globosa (strain ATCC MYA-4612 / CBS 7966)</name>
    <name type="common">Dandruff-associated fungus</name>
    <dbReference type="NCBI Taxonomy" id="425265"/>
    <lineage>
        <taxon>Eukaryota</taxon>
        <taxon>Fungi</taxon>
        <taxon>Dikarya</taxon>
        <taxon>Basidiomycota</taxon>
        <taxon>Ustilaginomycotina</taxon>
        <taxon>Malasseziomycetes</taxon>
        <taxon>Malasseziales</taxon>
        <taxon>Malasseziaceae</taxon>
        <taxon>Malassezia</taxon>
    </lineage>
</organism>
<dbReference type="InParanoid" id="A8PXT8"/>
<dbReference type="OrthoDB" id="534912at2759"/>
<feature type="transmembrane region" description="Helical" evidence="8">
    <location>
        <begin position="308"/>
        <end position="324"/>
    </location>
</feature>
<feature type="transmembrane region" description="Helical" evidence="8">
    <location>
        <begin position="59"/>
        <end position="79"/>
    </location>
</feature>
<comment type="subcellular location">
    <subcellularLocation>
        <location evidence="8">Cell membrane</location>
        <topology evidence="8">Multi-pass membrane protein</topology>
    </subcellularLocation>
    <subcellularLocation>
        <location evidence="1">Membrane</location>
        <topology evidence="1">Multi-pass membrane protein</topology>
    </subcellularLocation>
</comment>
<dbReference type="KEGG" id="mgl:MGL_1523"/>
<dbReference type="Gene3D" id="1.10.3430.10">
    <property type="entry name" value="Ammonium transporter AmtB like domains"/>
    <property type="match status" value="1"/>
</dbReference>
<reference evidence="10 11" key="1">
    <citation type="journal article" date="2007" name="Proc. Natl. Acad. Sci. U.S.A.">
        <title>Dandruff-associated Malassezia genomes reveal convergent and divergent virulence traits shared with plant and human fungal pathogens.</title>
        <authorList>
            <person name="Xu J."/>
            <person name="Saunders C.W."/>
            <person name="Hu P."/>
            <person name="Grant R.A."/>
            <person name="Boekhout T."/>
            <person name="Kuramae E.E."/>
            <person name="Kronstad J.W."/>
            <person name="Deangelis Y.M."/>
            <person name="Reeder N.L."/>
            <person name="Johnstone K.R."/>
            <person name="Leland M."/>
            <person name="Fieno A.M."/>
            <person name="Begley W.M."/>
            <person name="Sun Y."/>
            <person name="Lacey M.P."/>
            <person name="Chaudhary T."/>
            <person name="Keough T."/>
            <person name="Chu L."/>
            <person name="Sears R."/>
            <person name="Yuan B."/>
            <person name="Dawson T.L.Jr."/>
        </authorList>
    </citation>
    <scope>NUCLEOTIDE SEQUENCE [LARGE SCALE GENOMIC DNA]</scope>
    <source>
        <strain evidence="11">ATCC MYA-4612 / CBS 7966</strain>
    </source>
</reference>
<evidence type="ECO:0000256" key="5">
    <source>
        <dbReference type="ARBA" id="ARBA00022989"/>
    </source>
</evidence>
<evidence type="ECO:0000256" key="7">
    <source>
        <dbReference type="ARBA" id="ARBA00023177"/>
    </source>
</evidence>
<feature type="transmembrane region" description="Helical" evidence="8">
    <location>
        <begin position="147"/>
        <end position="164"/>
    </location>
</feature>
<feature type="transmembrane region" description="Helical" evidence="8">
    <location>
        <begin position="250"/>
        <end position="271"/>
    </location>
</feature>
<comment type="similarity">
    <text evidence="2 8">Belongs to the ammonia transporter channel (TC 1.A.11.2) family.</text>
</comment>
<keyword evidence="5 8" id="KW-1133">Transmembrane helix</keyword>
<dbReference type="PANTHER" id="PTHR43029">
    <property type="entry name" value="AMMONIUM TRANSPORTER MEP2"/>
    <property type="match status" value="1"/>
</dbReference>
<evidence type="ECO:0000256" key="1">
    <source>
        <dbReference type="ARBA" id="ARBA00004141"/>
    </source>
</evidence>
<feature type="transmembrane region" description="Helical" evidence="8">
    <location>
        <begin position="117"/>
        <end position="140"/>
    </location>
</feature>
<evidence type="ECO:0000256" key="2">
    <source>
        <dbReference type="ARBA" id="ARBA00005887"/>
    </source>
</evidence>
<keyword evidence="4 8" id="KW-0812">Transmembrane</keyword>
<feature type="transmembrane region" description="Helical" evidence="8">
    <location>
        <begin position="28"/>
        <end position="52"/>
    </location>
</feature>
<feature type="transmembrane region" description="Helical" evidence="8">
    <location>
        <begin position="224"/>
        <end position="244"/>
    </location>
</feature>
<dbReference type="InterPro" id="IPR018047">
    <property type="entry name" value="Ammonium_transpt_CS"/>
</dbReference>
<dbReference type="InterPro" id="IPR024041">
    <property type="entry name" value="NH4_transpt_AmtB-like_dom"/>
</dbReference>
<sequence length="486" mass="52350">MVTFNTTADENIRIISDGEPLVYNLGDIAWVLTCTCLVFLMIPGVAFFYSGLLRRKNALMVLALSMMVMAVASLEWFFWGYSLTFSETATPFLGDLRHFGLMHVDMAPLSGSTKVPSLVYCMYQLMFAALTPVIACGAFADRARIGPILLFTFCWCTIVYNPLACWTWNNKGWSYTMGGLDYAGGTPVHISSGTAALAISLYLGRRHGYGTPALAYRPNNVTHVVLGTVLIWVGWFGFNGGSGIGANLRAVQAMMASHISSCVGGVTWMLLDYRLERKWSAVAFCSGAISGFVAITPASGFVGTPSSLAFGVIGATVCNFATGLKNLLGYDDALDIFAAHGIGGIAGNLLTALFADGRISTFDGTDATENMGWINHHYVQLGYQLADSCAGFGWSFVLTMILLFLIDHIPGCSFRCSEDDEIIGLDIAQVGEEAFSIPHFGHLIQQSKCVGDEAVRHADSLPEKSNVVGTNMNPAVNVHGSPYVLE</sequence>
<dbReference type="STRING" id="425265.A8PXT8"/>
<evidence type="ECO:0000313" key="11">
    <source>
        <dbReference type="Proteomes" id="UP000008837"/>
    </source>
</evidence>
<dbReference type="FunFam" id="1.10.3430.10:FF:000003">
    <property type="entry name" value="Ammonium transporter"/>
    <property type="match status" value="1"/>
</dbReference>
<evidence type="ECO:0000256" key="4">
    <source>
        <dbReference type="ARBA" id="ARBA00022692"/>
    </source>
</evidence>
<dbReference type="InterPro" id="IPR029020">
    <property type="entry name" value="Ammonium/urea_transptr"/>
</dbReference>
<keyword evidence="7 8" id="KW-0924">Ammonia transport</keyword>
<dbReference type="GO" id="GO:0005886">
    <property type="term" value="C:plasma membrane"/>
    <property type="evidence" value="ECO:0007669"/>
    <property type="project" value="UniProtKB-SubCell"/>
</dbReference>
<dbReference type="SUPFAM" id="SSF111352">
    <property type="entry name" value="Ammonium transporter"/>
    <property type="match status" value="1"/>
</dbReference>
<evidence type="ECO:0000259" key="9">
    <source>
        <dbReference type="Pfam" id="PF00909"/>
    </source>
</evidence>
<feature type="transmembrane region" description="Helical" evidence="8">
    <location>
        <begin position="283"/>
        <end position="302"/>
    </location>
</feature>